<keyword evidence="1" id="KW-1133">Transmembrane helix</keyword>
<evidence type="ECO:0008006" key="4">
    <source>
        <dbReference type="Google" id="ProtNLM"/>
    </source>
</evidence>
<sequence length="334" mass="38967">MLSNLPKITDKSFFIGYLFPVLFFIASLIWFLEKRAFALLSKLGVDPLAESDKLEKAVYFTFFIWTFSIILMLTNKVLFWSIEGYCLPFKNEQLRRREIERFKLKKAQLNELSAEWRRNERDFPIELQLKCTRLARELASDFPSKESSIMPTRFGNVMRSFEDYPRSVYGVDSIPLWLHLLSVMPKEFLNVVEDAKTHVTCLINMFWLSWVMVIFSSVSFIFGLYGSFTHAHNLDIAAGYERSGAFAIGSVLFTSMIYWLMIERARNWGECVKAGFDCFLPALAEKLGFELPRESVKQKQFWIAVSRRSLFNSPLPDHYYVKAGRKVKYTPRSS</sequence>
<dbReference type="EMBL" id="CP044328">
    <property type="protein sequence ID" value="QGM93278.1"/>
    <property type="molecule type" value="Genomic_DNA"/>
</dbReference>
<protein>
    <recommendedName>
        <fullName evidence="4">DUF805 domain-containing protein</fullName>
    </recommendedName>
</protein>
<keyword evidence="1" id="KW-0472">Membrane</keyword>
<proteinExistence type="predicted"/>
<evidence type="ECO:0000313" key="3">
    <source>
        <dbReference type="Proteomes" id="UP000424673"/>
    </source>
</evidence>
<reference evidence="2 3" key="2">
    <citation type="journal article" date="2021" name="AMB Express">
        <title>Isolation and characterisation of Methylocystis spp. for poly-3-hydroxybutyrate production using waste methane feedstocks.</title>
        <authorList>
            <person name="Rumah B.L."/>
            <person name="Stead C.E."/>
            <person name="Claxton Stevens B.H."/>
            <person name="Minton N.P."/>
            <person name="Grosse-Honebrink A."/>
            <person name="Zhang Y."/>
        </authorList>
    </citation>
    <scope>NUCLEOTIDE SEQUENCE [LARGE SCALE GENOMIC DNA]</scope>
    <source>
        <strain evidence="2 3">BRCS1</strain>
    </source>
</reference>
<reference evidence="3" key="1">
    <citation type="submission" date="2019-09" db="EMBL/GenBank/DDBJ databases">
        <title>Isolation and complete genome sequencing of Methylocystis species.</title>
        <authorList>
            <person name="Rumah B.L."/>
            <person name="Stead C.E."/>
            <person name="Stevens B.C."/>
            <person name="Minton N.P."/>
            <person name="Grosse-Honebrink A."/>
            <person name="Zhang Y."/>
        </authorList>
    </citation>
    <scope>NUCLEOTIDE SEQUENCE [LARGE SCALE GENOMIC DNA]</scope>
    <source>
        <strain evidence="3">BRCS1</strain>
    </source>
</reference>
<dbReference type="RefSeq" id="WP_154451121.1">
    <property type="nucleotide sequence ID" value="NZ_CP044328.1"/>
</dbReference>
<organism evidence="2 3">
    <name type="scientific">Methylocystis rosea</name>
    <dbReference type="NCBI Taxonomy" id="173366"/>
    <lineage>
        <taxon>Bacteria</taxon>
        <taxon>Pseudomonadati</taxon>
        <taxon>Pseudomonadota</taxon>
        <taxon>Alphaproteobacteria</taxon>
        <taxon>Hyphomicrobiales</taxon>
        <taxon>Methylocystaceae</taxon>
        <taxon>Methylocystis</taxon>
    </lineage>
</organism>
<feature type="transmembrane region" description="Helical" evidence="1">
    <location>
        <begin position="205"/>
        <end position="225"/>
    </location>
</feature>
<keyword evidence="3" id="KW-1185">Reference proteome</keyword>
<evidence type="ECO:0000313" key="2">
    <source>
        <dbReference type="EMBL" id="QGM93278.1"/>
    </source>
</evidence>
<keyword evidence="1" id="KW-0812">Transmembrane</keyword>
<evidence type="ECO:0000256" key="1">
    <source>
        <dbReference type="SAM" id="Phobius"/>
    </source>
</evidence>
<name>A0ABX6EEN3_9HYPH</name>
<feature type="transmembrane region" description="Helical" evidence="1">
    <location>
        <begin position="57"/>
        <end position="74"/>
    </location>
</feature>
<dbReference type="Proteomes" id="UP000424673">
    <property type="component" value="Chromosome"/>
</dbReference>
<accession>A0ABX6EEN3</accession>
<feature type="transmembrane region" description="Helical" evidence="1">
    <location>
        <begin position="12"/>
        <end position="32"/>
    </location>
</feature>
<feature type="transmembrane region" description="Helical" evidence="1">
    <location>
        <begin position="245"/>
        <end position="262"/>
    </location>
</feature>
<gene>
    <name evidence="2" type="ORF">F7D13_04160</name>
</gene>